<evidence type="ECO:0000313" key="1">
    <source>
        <dbReference type="EMBL" id="SCG85839.1"/>
    </source>
</evidence>
<gene>
    <name evidence="1" type="ORF">MCBB_1281</name>
</gene>
<reference evidence="1 2" key="1">
    <citation type="submission" date="2016-08" db="EMBL/GenBank/DDBJ databases">
        <authorList>
            <person name="Seilhamer J.J."/>
        </authorList>
    </citation>
    <scope>NUCLEOTIDE SEQUENCE [LARGE SCALE GENOMIC DNA]</scope>
    <source>
        <strain evidence="1">Buetzberg</strain>
    </source>
</reference>
<dbReference type="AlphaFoldDB" id="A0A1D3L2U7"/>
<name>A0A1D3L2U7_9EURY</name>
<proteinExistence type="predicted"/>
<organism evidence="1 2">
    <name type="scientific">Methanobacterium congolense</name>
    <dbReference type="NCBI Taxonomy" id="118062"/>
    <lineage>
        <taxon>Archaea</taxon>
        <taxon>Methanobacteriati</taxon>
        <taxon>Methanobacteriota</taxon>
        <taxon>Methanomada group</taxon>
        <taxon>Methanobacteria</taxon>
        <taxon>Methanobacteriales</taxon>
        <taxon>Methanobacteriaceae</taxon>
        <taxon>Methanobacterium</taxon>
    </lineage>
</organism>
<accession>A0A1D3L2U7</accession>
<evidence type="ECO:0000313" key="2">
    <source>
        <dbReference type="Proteomes" id="UP000094707"/>
    </source>
</evidence>
<protein>
    <submittedName>
        <fullName evidence="1">Region of a membrane-bound protein predicted to be embedded in the membrane</fullName>
    </submittedName>
</protein>
<dbReference type="EMBL" id="LT607756">
    <property type="protein sequence ID" value="SCG85839.1"/>
    <property type="molecule type" value="Genomic_DNA"/>
</dbReference>
<dbReference type="KEGG" id="mcub:MCBB_1281"/>
<keyword evidence="2" id="KW-1185">Reference proteome</keyword>
<sequence length="29" mass="2979">MVNPIIAAILSFIIPGLGQIIAGETKKGL</sequence>
<dbReference type="Proteomes" id="UP000094707">
    <property type="component" value="Chromosome I"/>
</dbReference>